<protein>
    <submittedName>
        <fullName evidence="1">Uncharacterized protein</fullName>
    </submittedName>
</protein>
<accession>A0A4Q1JPQ5</accession>
<proteinExistence type="predicted"/>
<dbReference type="RefSeq" id="WP_129253581.1">
    <property type="nucleotide sequence ID" value="NZ_SAXA01000003.1"/>
</dbReference>
<dbReference type="EMBL" id="SAXA01000003">
    <property type="protein sequence ID" value="RXQ96220.1"/>
    <property type="molecule type" value="Genomic_DNA"/>
</dbReference>
<keyword evidence="2" id="KW-1185">Reference proteome</keyword>
<reference evidence="1 2" key="1">
    <citation type="submission" date="2019-01" db="EMBL/GenBank/DDBJ databases">
        <title>Ancylomarina salipaludis sp. nov., isolated from a salt marsh.</title>
        <authorList>
            <person name="Yoon J.-H."/>
        </authorList>
    </citation>
    <scope>NUCLEOTIDE SEQUENCE [LARGE SCALE GENOMIC DNA]</scope>
    <source>
        <strain evidence="1 2">SHSM-M15</strain>
    </source>
</reference>
<evidence type="ECO:0000313" key="1">
    <source>
        <dbReference type="EMBL" id="RXQ96220.1"/>
    </source>
</evidence>
<name>A0A4Q1JPQ5_9BACT</name>
<comment type="caution">
    <text evidence="1">The sequence shown here is derived from an EMBL/GenBank/DDBJ whole genome shotgun (WGS) entry which is preliminary data.</text>
</comment>
<organism evidence="1 2">
    <name type="scientific">Ancylomarina salipaludis</name>
    <dbReference type="NCBI Taxonomy" id="2501299"/>
    <lineage>
        <taxon>Bacteria</taxon>
        <taxon>Pseudomonadati</taxon>
        <taxon>Bacteroidota</taxon>
        <taxon>Bacteroidia</taxon>
        <taxon>Marinilabiliales</taxon>
        <taxon>Marinifilaceae</taxon>
        <taxon>Ancylomarina</taxon>
    </lineage>
</organism>
<gene>
    <name evidence="1" type="ORF">EO244_05145</name>
</gene>
<dbReference type="OrthoDB" id="770454at2"/>
<sequence>MNLQTEKLELIEWLVKQSDSDVIESIKKIKGEHINSYNVERVLTHEERCLLYKIQFLEGRSPKEQDECREFYEQYL</sequence>
<evidence type="ECO:0000313" key="2">
    <source>
        <dbReference type="Proteomes" id="UP000289703"/>
    </source>
</evidence>
<dbReference type="Proteomes" id="UP000289703">
    <property type="component" value="Unassembled WGS sequence"/>
</dbReference>
<dbReference type="AlphaFoldDB" id="A0A4Q1JPQ5"/>